<evidence type="ECO:0000256" key="4">
    <source>
        <dbReference type="ARBA" id="ARBA00022618"/>
    </source>
</evidence>
<evidence type="ECO:0000313" key="10">
    <source>
        <dbReference type="Ensembl" id="ENSCVAP00000005647.1"/>
    </source>
</evidence>
<evidence type="ECO:0000256" key="2">
    <source>
        <dbReference type="ARBA" id="ARBA00004496"/>
    </source>
</evidence>
<dbReference type="Proteomes" id="UP000265020">
    <property type="component" value="Unassembled WGS sequence"/>
</dbReference>
<dbReference type="GO" id="GO:0051301">
    <property type="term" value="P:cell division"/>
    <property type="evidence" value="ECO:0007669"/>
    <property type="project" value="UniProtKB-KW"/>
</dbReference>
<dbReference type="Ensembl" id="ENSCVAT00000006329.1">
    <property type="protein sequence ID" value="ENSCVAP00000005647.1"/>
    <property type="gene ID" value="ENSCVAG00000007126.1"/>
</dbReference>
<proteinExistence type="inferred from homology"/>
<evidence type="ECO:0000256" key="7">
    <source>
        <dbReference type="ARBA" id="ARBA00023306"/>
    </source>
</evidence>
<feature type="compositionally biased region" description="Basic and acidic residues" evidence="9">
    <location>
        <begin position="564"/>
        <end position="621"/>
    </location>
</feature>
<dbReference type="STRING" id="28743.ENSCVAP00000005647"/>
<feature type="compositionally biased region" description="Basic and acidic residues" evidence="9">
    <location>
        <begin position="633"/>
        <end position="645"/>
    </location>
</feature>
<dbReference type="InterPro" id="IPR019355">
    <property type="entry name" value="Cell_cycle_regulator_Mat89Bb"/>
</dbReference>
<dbReference type="PANTHER" id="PTHR12955:SF1">
    <property type="entry name" value="INTEGRATOR COMPLEX SUBUNIT 13"/>
    <property type="match status" value="1"/>
</dbReference>
<accession>A0A3Q2CK89</accession>
<dbReference type="GeneTree" id="ENSGT00390000002793"/>
<keyword evidence="6" id="KW-0539">Nucleus</keyword>
<evidence type="ECO:0000256" key="3">
    <source>
        <dbReference type="ARBA" id="ARBA00022490"/>
    </source>
</evidence>
<protein>
    <submittedName>
        <fullName evidence="10">Integrator complex subunit 13</fullName>
    </submittedName>
</protein>
<keyword evidence="7" id="KW-0131">Cell cycle</keyword>
<dbReference type="GO" id="GO:0007346">
    <property type="term" value="P:regulation of mitotic cell cycle"/>
    <property type="evidence" value="ECO:0007669"/>
    <property type="project" value="TreeGrafter"/>
</dbReference>
<evidence type="ECO:0000256" key="9">
    <source>
        <dbReference type="SAM" id="MobiDB-lite"/>
    </source>
</evidence>
<comment type="subcellular location">
    <subcellularLocation>
        <location evidence="2">Cytoplasm</location>
    </subcellularLocation>
    <subcellularLocation>
        <location evidence="1">Nucleus</location>
    </subcellularLocation>
</comment>
<reference evidence="10" key="2">
    <citation type="submission" date="2025-09" db="UniProtKB">
        <authorList>
            <consortium name="Ensembl"/>
        </authorList>
    </citation>
    <scope>IDENTIFICATION</scope>
</reference>
<comment type="similarity">
    <text evidence="8">Belongs to the Integrator subunit 13 family.</text>
</comment>
<dbReference type="AlphaFoldDB" id="A0A3Q2CK89"/>
<feature type="region of interest" description="Disordered" evidence="9">
    <location>
        <begin position="564"/>
        <end position="648"/>
    </location>
</feature>
<evidence type="ECO:0000256" key="1">
    <source>
        <dbReference type="ARBA" id="ARBA00004123"/>
    </source>
</evidence>
<dbReference type="Pfam" id="PF10221">
    <property type="entry name" value="Mat89Bb"/>
    <property type="match status" value="1"/>
</dbReference>
<keyword evidence="5" id="KW-0498">Mitosis</keyword>
<keyword evidence="4" id="KW-0132">Cell division</keyword>
<evidence type="ECO:0000256" key="8">
    <source>
        <dbReference type="ARBA" id="ARBA00061603"/>
    </source>
</evidence>
<keyword evidence="11" id="KW-1185">Reference proteome</keyword>
<evidence type="ECO:0000256" key="5">
    <source>
        <dbReference type="ARBA" id="ARBA00022776"/>
    </source>
</evidence>
<name>A0A3Q2CK89_CYPVA</name>
<reference evidence="10" key="1">
    <citation type="submission" date="2025-08" db="UniProtKB">
        <authorList>
            <consortium name="Ensembl"/>
        </authorList>
    </citation>
    <scope>IDENTIFICATION</scope>
</reference>
<dbReference type="OMA" id="NCTAMHR"/>
<dbReference type="GO" id="GO:0032039">
    <property type="term" value="C:integrator complex"/>
    <property type="evidence" value="ECO:0007669"/>
    <property type="project" value="TreeGrafter"/>
</dbReference>
<organism evidence="10 11">
    <name type="scientific">Cyprinodon variegatus</name>
    <name type="common">Sheepshead minnow</name>
    <dbReference type="NCBI Taxonomy" id="28743"/>
    <lineage>
        <taxon>Eukaryota</taxon>
        <taxon>Metazoa</taxon>
        <taxon>Chordata</taxon>
        <taxon>Craniata</taxon>
        <taxon>Vertebrata</taxon>
        <taxon>Euteleostomi</taxon>
        <taxon>Actinopterygii</taxon>
        <taxon>Neopterygii</taxon>
        <taxon>Teleostei</taxon>
        <taxon>Neoteleostei</taxon>
        <taxon>Acanthomorphata</taxon>
        <taxon>Ovalentaria</taxon>
        <taxon>Atherinomorphae</taxon>
        <taxon>Cyprinodontiformes</taxon>
        <taxon>Cyprinodontidae</taxon>
        <taxon>Cyprinodon</taxon>
    </lineage>
</organism>
<dbReference type="GO" id="GO:0051642">
    <property type="term" value="P:centrosome localization"/>
    <property type="evidence" value="ECO:0007669"/>
    <property type="project" value="TreeGrafter"/>
</dbReference>
<dbReference type="GO" id="GO:0005737">
    <property type="term" value="C:cytoplasm"/>
    <property type="evidence" value="ECO:0007669"/>
    <property type="project" value="UniProtKB-SubCell"/>
</dbReference>
<keyword evidence="3" id="KW-0963">Cytoplasm</keyword>
<evidence type="ECO:0000313" key="11">
    <source>
        <dbReference type="Proteomes" id="UP000265020"/>
    </source>
</evidence>
<sequence>MKMFSVAHKTVFVVDHCPYMAESSRQQVECDVLTKSRAQVIPLAPVSKSLWTCAVECSMEYCRILFDVYPKDKLVNYIVSDSEFHILNTWRREDQSTHELMSALAAVGPPNPREDPECCSILHGLVAAVEALCKITELQHEKRTALMDTAERVANRGRIICLTNAKSNTNVRMLEDCIQETISEQNKLAAGSDRLMAIQQCELVLVHIYPQGEDTLVSDRPKKEISPLLTSEVHSVRAGRHLASKLNILVQQHFDLASTTITNIPMKEEQHANTSANYDVELLHHRDAHMEFFKSGRSSFIYTFTERVLSSRLVHIHTLAFTDKTGFVLHLKQRFFQIFPKAFNLDATSLFFLNYHQIRRSVLLEQPRKSGSKVISHMLSSHGGEIFLHVLNSNRSTLEDPPSISEGCGGRVTDYRITDFGEFMRDNRLTPVAESSHDPSGKLPVERAKAQLERYTRYWPMIISQTTIFNMQAVVPLANLIVKEVLTEEDVLTCQKTIYNLVDMERKNDPLPISTVGSRGKGPKRDEQYRIMWNELETLVKTHAGATDRHQRVLDCIVACRSKPPEEEERKKRGRKREEREDRTEKNGSKETEDKSWQESERLKGLLEKDEQESEVIKDSPDSPEPLNKKPRLIPEDIHPPERAKGPATLLSMWTNRITVANSRKHQEFFGRASSVNSKFELYQNLKEENGMDAHENGKASR</sequence>
<dbReference type="PANTHER" id="PTHR12955">
    <property type="entry name" value="SARCOMA ANTIGEN NY-SAR-95-RELATED"/>
    <property type="match status" value="1"/>
</dbReference>
<evidence type="ECO:0000256" key="6">
    <source>
        <dbReference type="ARBA" id="ARBA00023242"/>
    </source>
</evidence>